<evidence type="ECO:0000259" key="4">
    <source>
        <dbReference type="PROSITE" id="PS50995"/>
    </source>
</evidence>
<dbReference type="Pfam" id="PF01047">
    <property type="entry name" value="MarR"/>
    <property type="match status" value="1"/>
</dbReference>
<dbReference type="Gene3D" id="1.10.10.10">
    <property type="entry name" value="Winged helix-like DNA-binding domain superfamily/Winged helix DNA-binding domain"/>
    <property type="match status" value="1"/>
</dbReference>
<keyword evidence="3" id="KW-0804">Transcription</keyword>
<feature type="domain" description="HTH marR-type" evidence="4">
    <location>
        <begin position="7"/>
        <end position="143"/>
    </location>
</feature>
<reference evidence="5 6" key="1">
    <citation type="submission" date="2019-02" db="EMBL/GenBank/DDBJ databases">
        <authorList>
            <person name="Fomenkov A."/>
            <person name="Dubinina G."/>
            <person name="Grabovich M."/>
            <person name="Vincze T."/>
            <person name="Roberts R.J."/>
        </authorList>
    </citation>
    <scope>NUCLEOTIDE SEQUENCE [LARGE SCALE GENOMIC DNA]</scope>
    <source>
        <strain evidence="5 6">P</strain>
    </source>
</reference>
<dbReference type="OrthoDB" id="5358347at2"/>
<dbReference type="EMBL" id="CP035807">
    <property type="protein sequence ID" value="QEN04281.1"/>
    <property type="molecule type" value="Genomic_DNA"/>
</dbReference>
<keyword evidence="2" id="KW-0238">DNA-binding</keyword>
<dbReference type="InterPro" id="IPR000835">
    <property type="entry name" value="HTH_MarR-typ"/>
</dbReference>
<dbReference type="PROSITE" id="PS50995">
    <property type="entry name" value="HTH_MARR_2"/>
    <property type="match status" value="1"/>
</dbReference>
<dbReference type="PANTHER" id="PTHR42756:SF1">
    <property type="entry name" value="TRANSCRIPTIONAL REPRESSOR OF EMRAB OPERON"/>
    <property type="match status" value="1"/>
</dbReference>
<dbReference type="SUPFAM" id="SSF46785">
    <property type="entry name" value="Winged helix' DNA-binding domain"/>
    <property type="match status" value="1"/>
</dbReference>
<sequence>MEWMRQYKEISELVIKVMNKYSSIHKKQLCFYKDHTLSFSEAQVIEEILRHKDANMTKLSKELGVTKAAITKTMKKLESKKYISRYKLLSNNKEILVLVTELGEVVYNNYQQYIYENLFKDIYTMFDDRDEKYVDDFLSFFRAADRSITDISKDKIDKE</sequence>
<dbReference type="PANTHER" id="PTHR42756">
    <property type="entry name" value="TRANSCRIPTIONAL REGULATOR, MARR"/>
    <property type="match status" value="1"/>
</dbReference>
<accession>A0A5C1Q9X8</accession>
<protein>
    <submittedName>
        <fullName evidence="5">MarR family transcriptional regulator</fullName>
    </submittedName>
</protein>
<dbReference type="RefSeq" id="WP_149567529.1">
    <property type="nucleotide sequence ID" value="NZ_CP035807.1"/>
</dbReference>
<dbReference type="KEGG" id="sper:EW093_06055"/>
<dbReference type="InterPro" id="IPR036390">
    <property type="entry name" value="WH_DNA-bd_sf"/>
</dbReference>
<name>A0A5C1Q9X8_9SPIO</name>
<dbReference type="GO" id="GO:0003677">
    <property type="term" value="F:DNA binding"/>
    <property type="evidence" value="ECO:0007669"/>
    <property type="project" value="UniProtKB-KW"/>
</dbReference>
<dbReference type="AlphaFoldDB" id="A0A5C1Q9X8"/>
<keyword evidence="1" id="KW-0805">Transcription regulation</keyword>
<evidence type="ECO:0000256" key="1">
    <source>
        <dbReference type="ARBA" id="ARBA00023015"/>
    </source>
</evidence>
<dbReference type="GO" id="GO:0003700">
    <property type="term" value="F:DNA-binding transcription factor activity"/>
    <property type="evidence" value="ECO:0007669"/>
    <property type="project" value="InterPro"/>
</dbReference>
<evidence type="ECO:0000313" key="6">
    <source>
        <dbReference type="Proteomes" id="UP000323824"/>
    </source>
</evidence>
<dbReference type="InterPro" id="IPR036388">
    <property type="entry name" value="WH-like_DNA-bd_sf"/>
</dbReference>
<organism evidence="5 6">
    <name type="scientific">Thiospirochaeta perfilievii</name>
    <dbReference type="NCBI Taxonomy" id="252967"/>
    <lineage>
        <taxon>Bacteria</taxon>
        <taxon>Pseudomonadati</taxon>
        <taxon>Spirochaetota</taxon>
        <taxon>Spirochaetia</taxon>
        <taxon>Spirochaetales</taxon>
        <taxon>Spirochaetaceae</taxon>
        <taxon>Thiospirochaeta</taxon>
    </lineage>
</organism>
<evidence type="ECO:0000313" key="5">
    <source>
        <dbReference type="EMBL" id="QEN04281.1"/>
    </source>
</evidence>
<evidence type="ECO:0000256" key="3">
    <source>
        <dbReference type="ARBA" id="ARBA00023163"/>
    </source>
</evidence>
<reference evidence="5 6" key="2">
    <citation type="submission" date="2019-09" db="EMBL/GenBank/DDBJ databases">
        <title>Complete Genome Sequence and Methylome Analysis of free living Spirochaetas.</title>
        <authorList>
            <person name="Leshcheva N."/>
            <person name="Mikheeva N."/>
        </authorList>
    </citation>
    <scope>NUCLEOTIDE SEQUENCE [LARGE SCALE GENOMIC DNA]</scope>
    <source>
        <strain evidence="5 6">P</strain>
    </source>
</reference>
<proteinExistence type="predicted"/>
<keyword evidence="6" id="KW-1185">Reference proteome</keyword>
<evidence type="ECO:0000256" key="2">
    <source>
        <dbReference type="ARBA" id="ARBA00023125"/>
    </source>
</evidence>
<dbReference type="SMART" id="SM00347">
    <property type="entry name" value="HTH_MARR"/>
    <property type="match status" value="1"/>
</dbReference>
<gene>
    <name evidence="5" type="ORF">EW093_06055</name>
</gene>
<dbReference type="Proteomes" id="UP000323824">
    <property type="component" value="Chromosome"/>
</dbReference>